<reference evidence="2" key="1">
    <citation type="journal article" date="2023" name="Plant J.">
        <title>The genome of the king protea, Protea cynaroides.</title>
        <authorList>
            <person name="Chang J."/>
            <person name="Duong T.A."/>
            <person name="Schoeman C."/>
            <person name="Ma X."/>
            <person name="Roodt D."/>
            <person name="Barker N."/>
            <person name="Li Z."/>
            <person name="Van de Peer Y."/>
            <person name="Mizrachi E."/>
        </authorList>
    </citation>
    <scope>NUCLEOTIDE SEQUENCE</scope>
    <source>
        <tissue evidence="2">Young leaves</tissue>
    </source>
</reference>
<feature type="region of interest" description="Disordered" evidence="1">
    <location>
        <begin position="49"/>
        <end position="73"/>
    </location>
</feature>
<organism evidence="2 3">
    <name type="scientific">Protea cynaroides</name>
    <dbReference type="NCBI Taxonomy" id="273540"/>
    <lineage>
        <taxon>Eukaryota</taxon>
        <taxon>Viridiplantae</taxon>
        <taxon>Streptophyta</taxon>
        <taxon>Embryophyta</taxon>
        <taxon>Tracheophyta</taxon>
        <taxon>Spermatophyta</taxon>
        <taxon>Magnoliopsida</taxon>
        <taxon>Proteales</taxon>
        <taxon>Proteaceae</taxon>
        <taxon>Protea</taxon>
    </lineage>
</organism>
<sequence length="108" mass="11850">MTVALARPVPSPLLAPLKTPLPLCRQGKETFLFLRCYVIPLQDRCDCGKRDHKPQIPSTPQHDSLQVESSSSESALLEDSVKMRPNISFGSLSQASITVIQCKSAIET</sequence>
<gene>
    <name evidence="2" type="ORF">NE237_017480</name>
</gene>
<accession>A0A9Q0K858</accession>
<dbReference type="Proteomes" id="UP001141806">
    <property type="component" value="Unassembled WGS sequence"/>
</dbReference>
<dbReference type="EMBL" id="JAMYWD010000007">
    <property type="protein sequence ID" value="KAJ4965631.1"/>
    <property type="molecule type" value="Genomic_DNA"/>
</dbReference>
<evidence type="ECO:0000256" key="1">
    <source>
        <dbReference type="SAM" id="MobiDB-lite"/>
    </source>
</evidence>
<dbReference type="AlphaFoldDB" id="A0A9Q0K858"/>
<comment type="caution">
    <text evidence="2">The sequence shown here is derived from an EMBL/GenBank/DDBJ whole genome shotgun (WGS) entry which is preliminary data.</text>
</comment>
<proteinExistence type="predicted"/>
<keyword evidence="3" id="KW-1185">Reference proteome</keyword>
<name>A0A9Q0K858_9MAGN</name>
<protein>
    <submittedName>
        <fullName evidence="2">Uncharacterized protein</fullName>
    </submittedName>
</protein>
<feature type="compositionally biased region" description="Low complexity" evidence="1">
    <location>
        <begin position="64"/>
        <end position="73"/>
    </location>
</feature>
<evidence type="ECO:0000313" key="3">
    <source>
        <dbReference type="Proteomes" id="UP001141806"/>
    </source>
</evidence>
<evidence type="ECO:0000313" key="2">
    <source>
        <dbReference type="EMBL" id="KAJ4965631.1"/>
    </source>
</evidence>